<comment type="subcellular location">
    <subcellularLocation>
        <location evidence="2">Endoplasmic reticulum membrane</location>
        <topology evidence="2">Single-pass membrane protein</topology>
    </subcellularLocation>
    <subcellularLocation>
        <location evidence="1">Nucleus</location>
    </subcellularLocation>
</comment>
<evidence type="ECO:0000313" key="10">
    <source>
        <dbReference type="EMBL" id="KAK9928527.1"/>
    </source>
</evidence>
<organism evidence="10 11">
    <name type="scientific">Rubus argutus</name>
    <name type="common">Southern blackberry</name>
    <dbReference type="NCBI Taxonomy" id="59490"/>
    <lineage>
        <taxon>Eukaryota</taxon>
        <taxon>Viridiplantae</taxon>
        <taxon>Streptophyta</taxon>
        <taxon>Embryophyta</taxon>
        <taxon>Tracheophyta</taxon>
        <taxon>Spermatophyta</taxon>
        <taxon>Magnoliopsida</taxon>
        <taxon>eudicotyledons</taxon>
        <taxon>Gunneridae</taxon>
        <taxon>Pentapetalae</taxon>
        <taxon>rosids</taxon>
        <taxon>fabids</taxon>
        <taxon>Rosales</taxon>
        <taxon>Rosaceae</taxon>
        <taxon>Rosoideae</taxon>
        <taxon>Rosoideae incertae sedis</taxon>
        <taxon>Rubus</taxon>
    </lineage>
</organism>
<dbReference type="Pfam" id="PF00170">
    <property type="entry name" value="bZIP_1"/>
    <property type="match status" value="1"/>
</dbReference>
<accession>A0AAW1WW19</accession>
<dbReference type="CDD" id="cd14704">
    <property type="entry name" value="bZIP_HY5-like"/>
    <property type="match status" value="1"/>
</dbReference>
<reference evidence="10 11" key="1">
    <citation type="journal article" date="2023" name="G3 (Bethesda)">
        <title>A chromosome-length genome assembly and annotation of blackberry (Rubus argutus, cv. 'Hillquist').</title>
        <authorList>
            <person name="Bruna T."/>
            <person name="Aryal R."/>
            <person name="Dudchenko O."/>
            <person name="Sargent D.J."/>
            <person name="Mead D."/>
            <person name="Buti M."/>
            <person name="Cavallini A."/>
            <person name="Hytonen T."/>
            <person name="Andres J."/>
            <person name="Pham M."/>
            <person name="Weisz D."/>
            <person name="Mascagni F."/>
            <person name="Usai G."/>
            <person name="Natali L."/>
            <person name="Bassil N."/>
            <person name="Fernandez G.E."/>
            <person name="Lomsadze A."/>
            <person name="Armour M."/>
            <person name="Olukolu B."/>
            <person name="Poorten T."/>
            <person name="Britton C."/>
            <person name="Davik J."/>
            <person name="Ashrafi H."/>
            <person name="Aiden E.L."/>
            <person name="Borodovsky M."/>
            <person name="Worthington M."/>
        </authorList>
    </citation>
    <scope>NUCLEOTIDE SEQUENCE [LARGE SCALE GENOMIC DNA]</scope>
    <source>
        <strain evidence="10">PI 553951</strain>
    </source>
</reference>
<dbReference type="PANTHER" id="PTHR47416:SF8">
    <property type="entry name" value="BASIC-LEUCINE ZIPPER TRANSCRIPTION FACTOR E-RELATED"/>
    <property type="match status" value="1"/>
</dbReference>
<keyword evidence="4" id="KW-0805">Transcription regulation</keyword>
<protein>
    <recommendedName>
        <fullName evidence="9">BZIP domain-containing protein</fullName>
    </recommendedName>
</protein>
<evidence type="ECO:0000256" key="7">
    <source>
        <dbReference type="ARBA" id="ARBA00023242"/>
    </source>
</evidence>
<sequence>MEFDGGLEFLDNCDDVIGEIDWDFVFQDANGLNVLDELENPAVRATGASPSSSSSSTVEDAPSNLSPGSIDSWIGEVENMLMQEDDGNKVASEEPPKDYYENFLADVLVDSPSTESPTDFDSNSNGCADSEKEKADGSPHNDDTDADADADDPVSKKRRRQLRNKDAAMRSRERRKMYVTDLEMKSKYLEGECRRLGRLLQCCYAENHALRLGLQMGNAYGRGVSGTKQESAVLLLELLLLGSLLWFLDLTCLFTLPLMPHLLLLTLNQEQENKALESVGPRARGEASKMFLVLQSQSFIKTRRCKASRTKMKEAFLVS</sequence>
<comment type="similarity">
    <text evidence="3">Belongs to the bZIP family.</text>
</comment>
<dbReference type="Gene3D" id="1.20.5.170">
    <property type="match status" value="1"/>
</dbReference>
<keyword evidence="7" id="KW-0539">Nucleus</keyword>
<proteinExistence type="inferred from homology"/>
<feature type="region of interest" description="Disordered" evidence="8">
    <location>
        <begin position="44"/>
        <end position="71"/>
    </location>
</feature>
<dbReference type="PROSITE" id="PS50217">
    <property type="entry name" value="BZIP"/>
    <property type="match status" value="1"/>
</dbReference>
<evidence type="ECO:0000256" key="3">
    <source>
        <dbReference type="ARBA" id="ARBA00007163"/>
    </source>
</evidence>
<feature type="region of interest" description="Disordered" evidence="8">
    <location>
        <begin position="110"/>
        <end position="170"/>
    </location>
</feature>
<evidence type="ECO:0000256" key="4">
    <source>
        <dbReference type="ARBA" id="ARBA00023015"/>
    </source>
</evidence>
<dbReference type="PANTHER" id="PTHR47416">
    <property type="entry name" value="BASIC-LEUCINE ZIPPER TRANSCRIPTION FACTOR F-RELATED"/>
    <property type="match status" value="1"/>
</dbReference>
<feature type="domain" description="BZIP" evidence="9">
    <location>
        <begin position="154"/>
        <end position="196"/>
    </location>
</feature>
<keyword evidence="6" id="KW-0804">Transcription</keyword>
<dbReference type="InterPro" id="IPR046347">
    <property type="entry name" value="bZIP_sf"/>
</dbReference>
<evidence type="ECO:0000256" key="5">
    <source>
        <dbReference type="ARBA" id="ARBA00023125"/>
    </source>
</evidence>
<dbReference type="Proteomes" id="UP001457282">
    <property type="component" value="Unassembled WGS sequence"/>
</dbReference>
<dbReference type="GO" id="GO:0005634">
    <property type="term" value="C:nucleus"/>
    <property type="evidence" value="ECO:0007669"/>
    <property type="project" value="UniProtKB-SubCell"/>
</dbReference>
<feature type="compositionally biased region" description="Polar residues" evidence="8">
    <location>
        <begin position="111"/>
        <end position="127"/>
    </location>
</feature>
<dbReference type="GO" id="GO:0003677">
    <property type="term" value="F:DNA binding"/>
    <property type="evidence" value="ECO:0007669"/>
    <property type="project" value="UniProtKB-KW"/>
</dbReference>
<evidence type="ECO:0000256" key="1">
    <source>
        <dbReference type="ARBA" id="ARBA00004123"/>
    </source>
</evidence>
<name>A0AAW1WW19_RUBAR</name>
<gene>
    <name evidence="10" type="ORF">M0R45_025659</name>
</gene>
<keyword evidence="5" id="KW-0238">DNA-binding</keyword>
<dbReference type="InterPro" id="IPR004827">
    <property type="entry name" value="bZIP"/>
</dbReference>
<evidence type="ECO:0000313" key="11">
    <source>
        <dbReference type="Proteomes" id="UP001457282"/>
    </source>
</evidence>
<evidence type="ECO:0000256" key="6">
    <source>
        <dbReference type="ARBA" id="ARBA00023163"/>
    </source>
</evidence>
<evidence type="ECO:0000259" key="9">
    <source>
        <dbReference type="PROSITE" id="PS50217"/>
    </source>
</evidence>
<dbReference type="GO" id="GO:0005789">
    <property type="term" value="C:endoplasmic reticulum membrane"/>
    <property type="evidence" value="ECO:0007669"/>
    <property type="project" value="UniProtKB-SubCell"/>
</dbReference>
<evidence type="ECO:0000256" key="2">
    <source>
        <dbReference type="ARBA" id="ARBA00004389"/>
    </source>
</evidence>
<dbReference type="GO" id="GO:0003700">
    <property type="term" value="F:DNA-binding transcription factor activity"/>
    <property type="evidence" value="ECO:0007669"/>
    <property type="project" value="InterPro"/>
</dbReference>
<dbReference type="EMBL" id="JBEDUW010000005">
    <property type="protein sequence ID" value="KAK9928527.1"/>
    <property type="molecule type" value="Genomic_DNA"/>
</dbReference>
<dbReference type="AlphaFoldDB" id="A0AAW1WW19"/>
<feature type="compositionally biased region" description="Basic and acidic residues" evidence="8">
    <location>
        <begin position="129"/>
        <end position="143"/>
    </location>
</feature>
<keyword evidence="11" id="KW-1185">Reference proteome</keyword>
<evidence type="ECO:0000256" key="8">
    <source>
        <dbReference type="SAM" id="MobiDB-lite"/>
    </source>
</evidence>
<comment type="caution">
    <text evidence="10">The sequence shown here is derived from an EMBL/GenBank/DDBJ whole genome shotgun (WGS) entry which is preliminary data.</text>
</comment>
<dbReference type="SMART" id="SM00338">
    <property type="entry name" value="BRLZ"/>
    <property type="match status" value="1"/>
</dbReference>
<dbReference type="SUPFAM" id="SSF57959">
    <property type="entry name" value="Leucine zipper domain"/>
    <property type="match status" value="1"/>
</dbReference>
<dbReference type="PROSITE" id="PS00036">
    <property type="entry name" value="BZIP_BASIC"/>
    <property type="match status" value="1"/>
</dbReference>